<feature type="signal peptide" evidence="1">
    <location>
        <begin position="1"/>
        <end position="26"/>
    </location>
</feature>
<organism evidence="3 4">
    <name type="scientific">Odoribacter splanchnicus</name>
    <dbReference type="NCBI Taxonomy" id="28118"/>
    <lineage>
        <taxon>Bacteria</taxon>
        <taxon>Pseudomonadati</taxon>
        <taxon>Bacteroidota</taxon>
        <taxon>Bacteroidia</taxon>
        <taxon>Bacteroidales</taxon>
        <taxon>Odoribacteraceae</taxon>
        <taxon>Odoribacter</taxon>
    </lineage>
</organism>
<dbReference type="EMBL" id="JAKNDN010000027">
    <property type="protein sequence ID" value="MCG4960881.1"/>
    <property type="molecule type" value="Genomic_DNA"/>
</dbReference>
<dbReference type="Proteomes" id="UP001199750">
    <property type="component" value="Unassembled WGS sequence"/>
</dbReference>
<name>A0A412TLY2_9BACT</name>
<feature type="chain" id="PRO_5042713395" evidence="1">
    <location>
        <begin position="27"/>
        <end position="59"/>
    </location>
</feature>
<evidence type="ECO:0000256" key="1">
    <source>
        <dbReference type="SAM" id="SignalP"/>
    </source>
</evidence>
<dbReference type="EMBL" id="QRYC01000026">
    <property type="protein sequence ID" value="RGU54746.1"/>
    <property type="molecule type" value="Genomic_DNA"/>
</dbReference>
<dbReference type="Gene3D" id="2.10.25.10">
    <property type="entry name" value="Laminin"/>
    <property type="match status" value="1"/>
</dbReference>
<evidence type="ECO:0000313" key="2">
    <source>
        <dbReference type="EMBL" id="MCG4960881.1"/>
    </source>
</evidence>
<protein>
    <submittedName>
        <fullName evidence="2">Calcium-binding EGF-like domain-containing protein</fullName>
    </submittedName>
</protein>
<keyword evidence="1" id="KW-0732">Signal</keyword>
<evidence type="ECO:0000313" key="4">
    <source>
        <dbReference type="Proteomes" id="UP000284243"/>
    </source>
</evidence>
<gene>
    <name evidence="3" type="ORF">DWW57_14960</name>
    <name evidence="2" type="ORF">L0P03_13645</name>
</gene>
<dbReference type="CDD" id="cd00054">
    <property type="entry name" value="EGF_CA"/>
    <property type="match status" value="1"/>
</dbReference>
<accession>A0A412TLY2</accession>
<proteinExistence type="predicted"/>
<dbReference type="RefSeq" id="WP_046450816.1">
    <property type="nucleotide sequence ID" value="NZ_CABJFF010000009.1"/>
</dbReference>
<comment type="caution">
    <text evidence="3">The sequence shown here is derived from an EMBL/GenBank/DDBJ whole genome shotgun (WGS) entry which is preliminary data.</text>
</comment>
<sequence length="59" mass="6574">MKTNLRKMILWTIALLAISIMTTSSVNPGYDEFGNDINECLEDPCPEGYTCMNLPGSFL</sequence>
<reference evidence="2" key="2">
    <citation type="submission" date="2022-01" db="EMBL/GenBank/DDBJ databases">
        <title>Collection of gut derived symbiotic bacterial strains cultured from healthy donors.</title>
        <authorList>
            <person name="Lin H."/>
            <person name="Kohout C."/>
            <person name="Waligurski E."/>
            <person name="Pamer E.G."/>
        </authorList>
    </citation>
    <scope>NUCLEOTIDE SEQUENCE</scope>
    <source>
        <strain evidence="2">DFI.1.149</strain>
    </source>
</reference>
<dbReference type="AlphaFoldDB" id="A0A412TLY2"/>
<reference evidence="3 4" key="1">
    <citation type="submission" date="2018-08" db="EMBL/GenBank/DDBJ databases">
        <title>A genome reference for cultivated species of the human gut microbiota.</title>
        <authorList>
            <person name="Zou Y."/>
            <person name="Xue W."/>
            <person name="Luo G."/>
        </authorList>
    </citation>
    <scope>NUCLEOTIDE SEQUENCE [LARGE SCALE GENOMIC DNA]</scope>
    <source>
        <strain evidence="3 4">AF16-14</strain>
    </source>
</reference>
<dbReference type="GeneID" id="61276921"/>
<dbReference type="SUPFAM" id="SSF57196">
    <property type="entry name" value="EGF/Laminin"/>
    <property type="match status" value="1"/>
</dbReference>
<evidence type="ECO:0000313" key="3">
    <source>
        <dbReference type="EMBL" id="RGU54746.1"/>
    </source>
</evidence>
<dbReference type="Proteomes" id="UP000284243">
    <property type="component" value="Unassembled WGS sequence"/>
</dbReference>